<reference evidence="1 2" key="1">
    <citation type="submission" date="2017-07" db="EMBL/GenBank/DDBJ databases">
        <authorList>
            <person name="Sun Z.S."/>
            <person name="Albrecht U."/>
            <person name="Echele G."/>
            <person name="Lee C.C."/>
        </authorList>
    </citation>
    <scope>NUCLEOTIDE SEQUENCE [LARGE SCALE GENOMIC DNA]</scope>
    <source>
        <strain evidence="2">type strain: KCTC 22618</strain>
    </source>
</reference>
<dbReference type="Proteomes" id="UP000215214">
    <property type="component" value="Chromosome TJEJU"/>
</dbReference>
<sequence length="61" mass="6447">MPLNKVALEAQIKSILAPSNNTENNYEQVASQLASAIDTYVKTMTIIGLGNQGAPLSLTVT</sequence>
<proteinExistence type="predicted"/>
<keyword evidence="2" id="KW-1185">Reference proteome</keyword>
<dbReference type="KEGG" id="tje:TJEJU_2865"/>
<protein>
    <submittedName>
        <fullName evidence="1">Uncharacterized protein</fullName>
    </submittedName>
</protein>
<dbReference type="RefSeq" id="WP_095073159.1">
    <property type="nucleotide sequence ID" value="NZ_LT899436.1"/>
</dbReference>
<gene>
    <name evidence="1" type="ORF">TJEJU_2865</name>
</gene>
<dbReference type="OrthoDB" id="1376077at2"/>
<accession>A0A238UC21</accession>
<organism evidence="1 2">
    <name type="scientific">Tenacibaculum jejuense</name>
    <dbReference type="NCBI Taxonomy" id="584609"/>
    <lineage>
        <taxon>Bacteria</taxon>
        <taxon>Pseudomonadati</taxon>
        <taxon>Bacteroidota</taxon>
        <taxon>Flavobacteriia</taxon>
        <taxon>Flavobacteriales</taxon>
        <taxon>Flavobacteriaceae</taxon>
        <taxon>Tenacibaculum</taxon>
    </lineage>
</organism>
<dbReference type="AlphaFoldDB" id="A0A238UC21"/>
<evidence type="ECO:0000313" key="1">
    <source>
        <dbReference type="EMBL" id="SNR16536.1"/>
    </source>
</evidence>
<name>A0A238UC21_9FLAO</name>
<evidence type="ECO:0000313" key="2">
    <source>
        <dbReference type="Proteomes" id="UP000215214"/>
    </source>
</evidence>
<dbReference type="EMBL" id="LT899436">
    <property type="protein sequence ID" value="SNR16536.1"/>
    <property type="molecule type" value="Genomic_DNA"/>
</dbReference>